<evidence type="ECO:0000256" key="3">
    <source>
        <dbReference type="HAMAP-Rule" id="MF_00649"/>
    </source>
</evidence>
<dbReference type="GO" id="GO:0006355">
    <property type="term" value="P:regulation of DNA-templated transcription"/>
    <property type="evidence" value="ECO:0007669"/>
    <property type="project" value="InterPro"/>
</dbReference>
<dbReference type="InterPro" id="IPR005584">
    <property type="entry name" value="DNA_gyrase_inhibitor_YacG"/>
</dbReference>
<feature type="binding site" evidence="3">
    <location>
        <position position="7"/>
    </location>
    <ligand>
        <name>Zn(2+)</name>
        <dbReference type="ChEBI" id="CHEBI:29105"/>
    </ligand>
</feature>
<reference evidence="4" key="1">
    <citation type="submission" date="2020-09" db="EMBL/GenBank/DDBJ databases">
        <title>A novel bacterium of genus Neiella, isolated from South China Sea.</title>
        <authorList>
            <person name="Huang H."/>
            <person name="Mo K."/>
            <person name="Hu Y."/>
        </authorList>
    </citation>
    <scope>NUCLEOTIDE SEQUENCE</scope>
    <source>
        <strain evidence="4">HB171785</strain>
    </source>
</reference>
<organism evidence="4 5">
    <name type="scientific">Neiella litorisoli</name>
    <dbReference type="NCBI Taxonomy" id="2771431"/>
    <lineage>
        <taxon>Bacteria</taxon>
        <taxon>Pseudomonadati</taxon>
        <taxon>Pseudomonadota</taxon>
        <taxon>Gammaproteobacteria</taxon>
        <taxon>Alteromonadales</taxon>
        <taxon>Echinimonadaceae</taxon>
        <taxon>Neiella</taxon>
    </lineage>
</organism>
<dbReference type="SUPFAM" id="SSF57716">
    <property type="entry name" value="Glucocorticoid receptor-like (DNA-binding domain)"/>
    <property type="match status" value="1"/>
</dbReference>
<protein>
    <recommendedName>
        <fullName evidence="3">DNA gyrase inhibitor YacG</fullName>
    </recommendedName>
</protein>
<feature type="binding site" evidence="3">
    <location>
        <position position="30"/>
    </location>
    <ligand>
        <name>Zn(2+)</name>
        <dbReference type="ChEBI" id="CHEBI:29105"/>
    </ligand>
</feature>
<dbReference type="Pfam" id="PF03884">
    <property type="entry name" value="YacG"/>
    <property type="match status" value="1"/>
</dbReference>
<keyword evidence="2 3" id="KW-0862">Zinc</keyword>
<proteinExistence type="inferred from homology"/>
<comment type="caution">
    <text evidence="4">The sequence shown here is derived from an EMBL/GenBank/DDBJ whole genome shotgun (WGS) entry which is preliminary data.</text>
</comment>
<keyword evidence="5" id="KW-1185">Reference proteome</keyword>
<dbReference type="EMBL" id="JACXAF010000013">
    <property type="protein sequence ID" value="MBD1389969.1"/>
    <property type="molecule type" value="Genomic_DNA"/>
</dbReference>
<dbReference type="PANTHER" id="PTHR36150:SF1">
    <property type="entry name" value="DNA GYRASE INHIBITOR YACG"/>
    <property type="match status" value="1"/>
</dbReference>
<dbReference type="AlphaFoldDB" id="A0A8J6UET9"/>
<dbReference type="Proteomes" id="UP000638014">
    <property type="component" value="Unassembled WGS sequence"/>
</dbReference>
<feature type="binding site" evidence="3">
    <location>
        <position position="10"/>
    </location>
    <ligand>
        <name>Zn(2+)</name>
        <dbReference type="ChEBI" id="CHEBI:29105"/>
    </ligand>
</feature>
<dbReference type="GO" id="GO:0008657">
    <property type="term" value="F:DNA topoisomerase type II (double strand cut, ATP-hydrolyzing) inhibitor activity"/>
    <property type="evidence" value="ECO:0007669"/>
    <property type="project" value="UniProtKB-UniRule"/>
</dbReference>
<name>A0A8J6UET9_9GAMM</name>
<keyword evidence="1 3" id="KW-0479">Metal-binding</keyword>
<evidence type="ECO:0000256" key="1">
    <source>
        <dbReference type="ARBA" id="ARBA00022723"/>
    </source>
</evidence>
<sequence length="76" mass="8857">MTMKVSCPTCQKQVEWSTENKFRPFCSERCKLIDLGEWADESHRIAGEPDRQQMEQMSDDELMAMMVKLQAKPDSD</sequence>
<comment type="cofactor">
    <cofactor evidence="3">
        <name>Zn(2+)</name>
        <dbReference type="ChEBI" id="CHEBI:29105"/>
    </cofactor>
    <text evidence="3">Binds 1 zinc ion.</text>
</comment>
<gene>
    <name evidence="3 4" type="primary">yacG</name>
    <name evidence="4" type="ORF">IC617_11065</name>
</gene>
<dbReference type="InterPro" id="IPR013088">
    <property type="entry name" value="Znf_NHR/GATA"/>
</dbReference>
<dbReference type="HAMAP" id="MF_00649">
    <property type="entry name" value="DNA_gyrase_inhibitor_YacG"/>
    <property type="match status" value="1"/>
</dbReference>
<dbReference type="GO" id="GO:0008270">
    <property type="term" value="F:zinc ion binding"/>
    <property type="evidence" value="ECO:0007669"/>
    <property type="project" value="UniProtKB-UniRule"/>
</dbReference>
<dbReference type="NCBIfam" id="NF001638">
    <property type="entry name" value="PRK00418.1"/>
    <property type="match status" value="1"/>
</dbReference>
<evidence type="ECO:0000256" key="2">
    <source>
        <dbReference type="ARBA" id="ARBA00022833"/>
    </source>
</evidence>
<dbReference type="Gene3D" id="3.30.50.10">
    <property type="entry name" value="Erythroid Transcription Factor GATA-1, subunit A"/>
    <property type="match status" value="1"/>
</dbReference>
<evidence type="ECO:0000313" key="4">
    <source>
        <dbReference type="EMBL" id="MBD1389969.1"/>
    </source>
</evidence>
<feature type="binding site" evidence="3">
    <location>
        <position position="26"/>
    </location>
    <ligand>
        <name>Zn(2+)</name>
        <dbReference type="ChEBI" id="CHEBI:29105"/>
    </ligand>
</feature>
<evidence type="ECO:0000313" key="5">
    <source>
        <dbReference type="Proteomes" id="UP000638014"/>
    </source>
</evidence>
<comment type="function">
    <text evidence="3">Inhibits all the catalytic activities of DNA gyrase by preventing its interaction with DNA. Acts by binding directly to the C-terminal domain of GyrB, which probably disrupts DNA binding by the gyrase.</text>
</comment>
<comment type="similarity">
    <text evidence="3">Belongs to the DNA gyrase inhibitor YacG family.</text>
</comment>
<accession>A0A8J6UET9</accession>
<comment type="subunit">
    <text evidence="3">Interacts with GyrB.</text>
</comment>
<dbReference type="PANTHER" id="PTHR36150">
    <property type="entry name" value="DNA GYRASE INHIBITOR YACG"/>
    <property type="match status" value="1"/>
</dbReference>